<keyword evidence="5" id="KW-1185">Reference proteome</keyword>
<dbReference type="CDD" id="cd15482">
    <property type="entry name" value="Sialidase_non-viral"/>
    <property type="match status" value="2"/>
</dbReference>
<dbReference type="Pfam" id="PF14870">
    <property type="entry name" value="PSII_BNR"/>
    <property type="match status" value="2"/>
</dbReference>
<protein>
    <recommendedName>
        <fullName evidence="3">Photosynthesis system II assembly factor Ycf48/Hcf136-like domain-containing protein</fullName>
    </recommendedName>
</protein>
<dbReference type="PANTHER" id="PTHR47199:SF2">
    <property type="entry name" value="PHOTOSYSTEM II STABILITY_ASSEMBLY FACTOR HCF136, CHLOROPLASTIC"/>
    <property type="match status" value="1"/>
</dbReference>
<gene>
    <name evidence="4" type="ORF">C1949_11980</name>
</gene>
<dbReference type="InterPro" id="IPR015943">
    <property type="entry name" value="WD40/YVTN_repeat-like_dom_sf"/>
</dbReference>
<dbReference type="AlphaFoldDB" id="A0A2P4EUG6"/>
<accession>A0A2P4EUG6</accession>
<proteinExistence type="predicted"/>
<dbReference type="OrthoDB" id="9813892at2"/>
<reference evidence="4 5" key="1">
    <citation type="submission" date="2018-01" db="EMBL/GenBank/DDBJ databases">
        <title>Draft genome of the type strain Pseudomonas oceani DSM 100277 isolated from the deep water in Okinawa trough, northwestern Pacific Ocean.</title>
        <authorList>
            <person name="Gomila M."/>
            <person name="Mulet M."/>
            <person name="Garcia-Valdes E."/>
            <person name="Lalucat J."/>
        </authorList>
    </citation>
    <scope>NUCLEOTIDE SEQUENCE [LARGE SCALE GENOMIC DNA]</scope>
    <source>
        <strain evidence="4 5">DSM 100277</strain>
    </source>
</reference>
<dbReference type="InterPro" id="IPR036278">
    <property type="entry name" value="Sialidase_sf"/>
</dbReference>
<evidence type="ECO:0000256" key="1">
    <source>
        <dbReference type="ARBA" id="ARBA00022531"/>
    </source>
</evidence>
<dbReference type="GO" id="GO:0009523">
    <property type="term" value="C:photosystem II"/>
    <property type="evidence" value="ECO:0007669"/>
    <property type="project" value="UniProtKB-KW"/>
</dbReference>
<dbReference type="SUPFAM" id="SSF50939">
    <property type="entry name" value="Sialidases"/>
    <property type="match status" value="1"/>
</dbReference>
<dbReference type="EMBL" id="PPSK01000010">
    <property type="protein sequence ID" value="POB03074.1"/>
    <property type="molecule type" value="Genomic_DNA"/>
</dbReference>
<evidence type="ECO:0000256" key="2">
    <source>
        <dbReference type="ARBA" id="ARBA00023276"/>
    </source>
</evidence>
<keyword evidence="1" id="KW-0602">Photosynthesis</keyword>
<feature type="domain" description="Photosynthesis system II assembly factor Ycf48/Hcf136-like" evidence="3">
    <location>
        <begin position="70"/>
        <end position="146"/>
    </location>
</feature>
<name>A0A2P4EUG6_9GAMM</name>
<evidence type="ECO:0000313" key="5">
    <source>
        <dbReference type="Proteomes" id="UP000243451"/>
    </source>
</evidence>
<evidence type="ECO:0000259" key="3">
    <source>
        <dbReference type="Pfam" id="PF14870"/>
    </source>
</evidence>
<feature type="domain" description="Photosynthesis system II assembly factor Ycf48/Hcf136-like" evidence="3">
    <location>
        <begin position="167"/>
        <end position="251"/>
    </location>
</feature>
<dbReference type="RefSeq" id="WP_104738695.1">
    <property type="nucleotide sequence ID" value="NZ_BMHR01000010.1"/>
</dbReference>
<dbReference type="InterPro" id="IPR028203">
    <property type="entry name" value="PSII_CF48-like_dom"/>
</dbReference>
<dbReference type="PANTHER" id="PTHR47199">
    <property type="entry name" value="PHOTOSYSTEM II STABILITY/ASSEMBLY FACTOR HCF136, CHLOROPLASTIC"/>
    <property type="match status" value="1"/>
</dbReference>
<keyword evidence="2" id="KW-0604">Photosystem II</keyword>
<dbReference type="Gene3D" id="2.130.10.10">
    <property type="entry name" value="YVTN repeat-like/Quinoprotein amine dehydrogenase"/>
    <property type="match status" value="2"/>
</dbReference>
<evidence type="ECO:0000313" key="4">
    <source>
        <dbReference type="EMBL" id="POB03074.1"/>
    </source>
</evidence>
<dbReference type="GO" id="GO:0015979">
    <property type="term" value="P:photosynthesis"/>
    <property type="evidence" value="ECO:0007669"/>
    <property type="project" value="UniProtKB-KW"/>
</dbReference>
<dbReference type="Proteomes" id="UP000243451">
    <property type="component" value="Unassembled WGS sequence"/>
</dbReference>
<comment type="caution">
    <text evidence="4">The sequence shown here is derived from an EMBL/GenBank/DDBJ whole genome shotgun (WGS) entry which is preliminary data.</text>
</comment>
<organism evidence="4 5">
    <name type="scientific">Halopseudomonas oceani</name>
    <dbReference type="NCBI Taxonomy" id="1708783"/>
    <lineage>
        <taxon>Bacteria</taxon>
        <taxon>Pseudomonadati</taxon>
        <taxon>Pseudomonadota</taxon>
        <taxon>Gammaproteobacteria</taxon>
        <taxon>Pseudomonadales</taxon>
        <taxon>Pseudomonadaceae</taxon>
        <taxon>Halopseudomonas</taxon>
    </lineage>
</organism>
<sequence length="377" mass="40116">MREPTRWRTQTTQLACAIGQRAQFRKQSFAARIFKAAGLGAALMTASITPALAAETVAEAPKPAIMSELASHTLLLDVASAGDRLVAVGSRGHIVYSDDQGANWTQAQSPVRQLLTAVYFVDANNGWAVGHDGVILHSSDAGANWELQYRDPALDEAVDPDGPGLLERPLMDLWFRDANTGFAFGAYGTYLRTDDGGKTWEDLSFDIDNPDGFHYNAVTAVADTGLFLVGEMGTMYRSPDFGETWETLQTSPYDGTWFGTAGTGIVGQVLAWGLRGNMYRSTDFGDSWEQVELHTPNNGPLEATLLGGNLSADGSLAVVGAGGVVVTSTDHGENFSVAVRPDRVALATAKRLPDGELVLVGQHGVVKAAASGLPNNQ</sequence>